<comment type="subcellular location">
    <subcellularLocation>
        <location evidence="6">Endoplasmic reticulum</location>
    </subcellularLocation>
    <subcellularLocation>
        <location evidence="6">Golgi apparatus</location>
        <location evidence="6">cis-Golgi network</location>
    </subcellularLocation>
</comment>
<evidence type="ECO:0000256" key="1">
    <source>
        <dbReference type="ARBA" id="ARBA00022448"/>
    </source>
</evidence>
<keyword evidence="4 6" id="KW-0333">Golgi apparatus</keyword>
<comment type="similarity">
    <text evidence="5">Belongs to the TRAPP small subunits family. BET5 subfamily.</text>
</comment>
<evidence type="ECO:0000313" key="8">
    <source>
        <dbReference type="Proteomes" id="UP000250321"/>
    </source>
</evidence>
<evidence type="ECO:0000256" key="5">
    <source>
        <dbReference type="ARBA" id="ARBA00038167"/>
    </source>
</evidence>
<dbReference type="InterPro" id="IPR011012">
    <property type="entry name" value="Longin-like_dom_sf"/>
</dbReference>
<evidence type="ECO:0000256" key="2">
    <source>
        <dbReference type="ARBA" id="ARBA00022824"/>
    </source>
</evidence>
<keyword evidence="3 6" id="KW-0931">ER-Golgi transport</keyword>
<keyword evidence="1 6" id="KW-0813">Transport</keyword>
<keyword evidence="8" id="KW-1185">Reference proteome</keyword>
<evidence type="ECO:0000256" key="4">
    <source>
        <dbReference type="ARBA" id="ARBA00023034"/>
    </source>
</evidence>
<protein>
    <recommendedName>
        <fullName evidence="6">Trafficking protein particle complex subunit</fullName>
    </recommendedName>
</protein>
<reference evidence="7 8" key="1">
    <citation type="submission" date="2018-02" db="EMBL/GenBank/DDBJ databases">
        <title>Draft genome of wild Prunus yedoensis var. nudiflora.</title>
        <authorList>
            <person name="Baek S."/>
            <person name="Kim J.-H."/>
            <person name="Choi K."/>
            <person name="Kim G.-B."/>
            <person name="Cho A."/>
            <person name="Jang H."/>
            <person name="Shin C.-H."/>
            <person name="Yu H.-J."/>
            <person name="Mun J.-H."/>
        </authorList>
    </citation>
    <scope>NUCLEOTIDE SEQUENCE [LARGE SCALE GENOMIC DNA]</scope>
    <source>
        <strain evidence="8">cv. Jeju island</strain>
        <tissue evidence="7">Leaf</tissue>
    </source>
</reference>
<name>A0A314Y691_PRUYE</name>
<dbReference type="InterPro" id="IPR007233">
    <property type="entry name" value="TRAPPC"/>
</dbReference>
<dbReference type="EMBL" id="PJQY01001594">
    <property type="protein sequence ID" value="PQQ01157.1"/>
    <property type="molecule type" value="Genomic_DNA"/>
</dbReference>
<dbReference type="GO" id="GO:0030008">
    <property type="term" value="C:TRAPP complex"/>
    <property type="evidence" value="ECO:0007669"/>
    <property type="project" value="UniProtKB-UniRule"/>
</dbReference>
<evidence type="ECO:0000313" key="7">
    <source>
        <dbReference type="EMBL" id="PQQ01157.1"/>
    </source>
</evidence>
<organism evidence="7 8">
    <name type="scientific">Prunus yedoensis var. nudiflora</name>
    <dbReference type="NCBI Taxonomy" id="2094558"/>
    <lineage>
        <taxon>Eukaryota</taxon>
        <taxon>Viridiplantae</taxon>
        <taxon>Streptophyta</taxon>
        <taxon>Embryophyta</taxon>
        <taxon>Tracheophyta</taxon>
        <taxon>Spermatophyta</taxon>
        <taxon>Magnoliopsida</taxon>
        <taxon>eudicotyledons</taxon>
        <taxon>Gunneridae</taxon>
        <taxon>Pentapetalae</taxon>
        <taxon>rosids</taxon>
        <taxon>fabids</taxon>
        <taxon>Rosales</taxon>
        <taxon>Rosaceae</taxon>
        <taxon>Amygdaloideae</taxon>
        <taxon>Amygdaleae</taxon>
        <taxon>Prunus</taxon>
    </lineage>
</organism>
<evidence type="ECO:0000256" key="6">
    <source>
        <dbReference type="RuleBase" id="RU366065"/>
    </source>
</evidence>
<comment type="subunit">
    <text evidence="6">Part of the multisubunit transport protein particle (TRAPP) complex.</text>
</comment>
<evidence type="ECO:0000256" key="3">
    <source>
        <dbReference type="ARBA" id="ARBA00022892"/>
    </source>
</evidence>
<keyword evidence="2 6" id="KW-0256">Endoplasmic reticulum</keyword>
<dbReference type="FunFam" id="3.30.450.70:FF:000006">
    <property type="entry name" value="Trafficking particle complex subunit 1"/>
    <property type="match status" value="1"/>
</dbReference>
<dbReference type="STRING" id="2094558.A0A314Y691"/>
<proteinExistence type="inferred from homology"/>
<dbReference type="GO" id="GO:0006888">
    <property type="term" value="P:endoplasmic reticulum to Golgi vesicle-mediated transport"/>
    <property type="evidence" value="ECO:0007669"/>
    <property type="project" value="UniProtKB-UniRule"/>
</dbReference>
<dbReference type="Pfam" id="PF04099">
    <property type="entry name" value="Sybindin"/>
    <property type="match status" value="1"/>
</dbReference>
<dbReference type="Proteomes" id="UP000250321">
    <property type="component" value="Unassembled WGS sequence"/>
</dbReference>
<dbReference type="GO" id="GO:0005794">
    <property type="term" value="C:Golgi apparatus"/>
    <property type="evidence" value="ECO:0007669"/>
    <property type="project" value="UniProtKB-SubCell"/>
</dbReference>
<dbReference type="PANTHER" id="PTHR23249:SF16">
    <property type="entry name" value="TRAFFICKING PROTEIN PARTICLE COMPLEX SUBUNIT 1"/>
    <property type="match status" value="1"/>
</dbReference>
<sequence>MILDHIVKEHKASKEEAETTGKDTSNDLLGVFLNLQEHGELEVFLTMKNIKAVLLANLCVPQLPGQGCSFHSFRTNTYKLTFMESPSGIKIILVTHPRTGDLRESLKYIYNLYVEYVVKNPLYTSGIY</sequence>
<dbReference type="SMART" id="SM01399">
    <property type="entry name" value="Sybindin"/>
    <property type="match status" value="1"/>
</dbReference>
<comment type="caution">
    <text evidence="7">The sequence shown here is derived from an EMBL/GenBank/DDBJ whole genome shotgun (WGS) entry which is preliminary data.</text>
</comment>
<dbReference type="PANTHER" id="PTHR23249">
    <property type="entry name" value="TRAFFICKING PROTEIN PARTICLE COMPLEX SUBUNIT"/>
    <property type="match status" value="1"/>
</dbReference>
<dbReference type="SUPFAM" id="SSF64356">
    <property type="entry name" value="SNARE-like"/>
    <property type="match status" value="1"/>
</dbReference>
<dbReference type="AlphaFoldDB" id="A0A314Y691"/>
<gene>
    <name evidence="7" type="ORF">Pyn_17567</name>
</gene>
<accession>A0A314Y691</accession>
<dbReference type="OrthoDB" id="246406at2759"/>
<dbReference type="GO" id="GO:0005783">
    <property type="term" value="C:endoplasmic reticulum"/>
    <property type="evidence" value="ECO:0007669"/>
    <property type="project" value="UniProtKB-SubCell"/>
</dbReference>
<dbReference type="Gene3D" id="3.30.450.70">
    <property type="match status" value="1"/>
</dbReference>